<comment type="cofactor">
    <cofactor evidence="11">
        <name>Zn(2+)</name>
        <dbReference type="ChEBI" id="CHEBI:29105"/>
    </cofactor>
    <text evidence="11">Binds 1 zinc ion per subunit.</text>
</comment>
<evidence type="ECO:0000256" key="4">
    <source>
        <dbReference type="ARBA" id="ARBA00022692"/>
    </source>
</evidence>
<evidence type="ECO:0000256" key="9">
    <source>
        <dbReference type="ARBA" id="ARBA00023049"/>
    </source>
</evidence>
<dbReference type="Proteomes" id="UP000000787">
    <property type="component" value="Chromosome"/>
</dbReference>
<keyword evidence="7 11" id="KW-0862">Zinc</keyword>
<keyword evidence="2" id="KW-1003">Cell membrane</keyword>
<gene>
    <name evidence="14" type="ordered locus">Haur_2910</name>
</gene>
<sequence length="420" mass="47576">MREFMQQQCPQCQRQLAFNPAYLPWCECGWNIKPRSLPETYGMFDKIYTNVSRRLGNQMLRQMQSLNDLKPRWTFGKVVVGLMAGLIHGFTLLILVLGVLLIFDGWPNPFAVVFGVVLLGMVWLLRPRLAKFSKDELILTPKEAPTLFNLLNQMTTQLGAKPIEVVVVDERFNASFSSLGWHRTPVLGLGLPLWLALSNQERVALIAHEIDHSINNDINRSFLIHSAINALATWVQTIYPVELVQPELGLKGFLLLPFNLLLRGFCWLLLGWMRLMVLLAGRESQRAEYLADYKAAELGGSAAAIDLLDRIHLDDSCHLAIQRAVLSPAKPHILQYLAEHITTIPDHERERLRRVARLEGSLLDASHPPTAQRIEFLSTIAPQQATIKPETNIMTAITNELLGYESQIIQRLRSQWISIG</sequence>
<dbReference type="GO" id="GO:0046872">
    <property type="term" value="F:metal ion binding"/>
    <property type="evidence" value="ECO:0007669"/>
    <property type="project" value="UniProtKB-KW"/>
</dbReference>
<keyword evidence="10 12" id="KW-0472">Membrane</keyword>
<keyword evidence="3 11" id="KW-0645">Protease</keyword>
<keyword evidence="8 12" id="KW-1133">Transmembrane helix</keyword>
<dbReference type="HOGENOM" id="CLU_053828_0_0_0"/>
<evidence type="ECO:0000256" key="11">
    <source>
        <dbReference type="RuleBase" id="RU003983"/>
    </source>
</evidence>
<dbReference type="AlphaFoldDB" id="A9B3H6"/>
<feature type="transmembrane region" description="Helical" evidence="12">
    <location>
        <begin position="222"/>
        <end position="241"/>
    </location>
</feature>
<dbReference type="InterPro" id="IPR050083">
    <property type="entry name" value="HtpX_protease"/>
</dbReference>
<name>A9B3H6_HERA2</name>
<feature type="transmembrane region" description="Helical" evidence="12">
    <location>
        <begin position="109"/>
        <end position="125"/>
    </location>
</feature>
<dbReference type="KEGG" id="hau:Haur_2910"/>
<proteinExistence type="inferred from homology"/>
<feature type="transmembrane region" description="Helical" evidence="12">
    <location>
        <begin position="78"/>
        <end position="103"/>
    </location>
</feature>
<evidence type="ECO:0000256" key="10">
    <source>
        <dbReference type="ARBA" id="ARBA00023136"/>
    </source>
</evidence>
<protein>
    <submittedName>
        <fullName evidence="14">Peptidase M48 Ste24p</fullName>
    </submittedName>
</protein>
<keyword evidence="15" id="KW-1185">Reference proteome</keyword>
<dbReference type="GO" id="GO:0006508">
    <property type="term" value="P:proteolysis"/>
    <property type="evidence" value="ECO:0007669"/>
    <property type="project" value="UniProtKB-KW"/>
</dbReference>
<keyword evidence="9 11" id="KW-0482">Metalloprotease</keyword>
<feature type="domain" description="Peptidase M48" evidence="13">
    <location>
        <begin position="159"/>
        <end position="380"/>
    </location>
</feature>
<dbReference type="eggNOG" id="COG0501">
    <property type="taxonomic scope" value="Bacteria"/>
</dbReference>
<dbReference type="GO" id="GO:0005886">
    <property type="term" value="C:plasma membrane"/>
    <property type="evidence" value="ECO:0007669"/>
    <property type="project" value="UniProtKB-SubCell"/>
</dbReference>
<dbReference type="EMBL" id="CP000875">
    <property type="protein sequence ID" value="ABX05548.1"/>
    <property type="molecule type" value="Genomic_DNA"/>
</dbReference>
<keyword evidence="6 11" id="KW-0378">Hydrolase</keyword>
<dbReference type="STRING" id="316274.Haur_2910"/>
<organism evidence="14 15">
    <name type="scientific">Herpetosiphon aurantiacus (strain ATCC 23779 / DSM 785 / 114-95)</name>
    <dbReference type="NCBI Taxonomy" id="316274"/>
    <lineage>
        <taxon>Bacteria</taxon>
        <taxon>Bacillati</taxon>
        <taxon>Chloroflexota</taxon>
        <taxon>Chloroflexia</taxon>
        <taxon>Herpetosiphonales</taxon>
        <taxon>Herpetosiphonaceae</taxon>
        <taxon>Herpetosiphon</taxon>
    </lineage>
</organism>
<evidence type="ECO:0000313" key="15">
    <source>
        <dbReference type="Proteomes" id="UP000000787"/>
    </source>
</evidence>
<evidence type="ECO:0000256" key="2">
    <source>
        <dbReference type="ARBA" id="ARBA00022475"/>
    </source>
</evidence>
<dbReference type="PANTHER" id="PTHR43221">
    <property type="entry name" value="PROTEASE HTPX"/>
    <property type="match status" value="1"/>
</dbReference>
<dbReference type="Gene3D" id="3.30.2010.10">
    <property type="entry name" value="Metalloproteases ('zincins'), catalytic domain"/>
    <property type="match status" value="1"/>
</dbReference>
<dbReference type="InParanoid" id="A9B3H6"/>
<evidence type="ECO:0000256" key="7">
    <source>
        <dbReference type="ARBA" id="ARBA00022833"/>
    </source>
</evidence>
<dbReference type="GO" id="GO:0004222">
    <property type="term" value="F:metalloendopeptidase activity"/>
    <property type="evidence" value="ECO:0007669"/>
    <property type="project" value="InterPro"/>
</dbReference>
<accession>A9B3H6</accession>
<dbReference type="BioCyc" id="HAUR316274:GHYA-2941-MONOMER"/>
<dbReference type="CDD" id="cd07328">
    <property type="entry name" value="M48_Ste24p_like"/>
    <property type="match status" value="1"/>
</dbReference>
<feature type="transmembrane region" description="Helical" evidence="12">
    <location>
        <begin position="261"/>
        <end position="280"/>
    </location>
</feature>
<dbReference type="PANTHER" id="PTHR43221:SF1">
    <property type="entry name" value="PROTEASE HTPX"/>
    <property type="match status" value="1"/>
</dbReference>
<keyword evidence="4 12" id="KW-0812">Transmembrane</keyword>
<evidence type="ECO:0000259" key="13">
    <source>
        <dbReference type="Pfam" id="PF01435"/>
    </source>
</evidence>
<keyword evidence="5" id="KW-0479">Metal-binding</keyword>
<evidence type="ECO:0000256" key="6">
    <source>
        <dbReference type="ARBA" id="ARBA00022801"/>
    </source>
</evidence>
<comment type="similarity">
    <text evidence="11">Belongs to the peptidase M48 family.</text>
</comment>
<evidence type="ECO:0000313" key="14">
    <source>
        <dbReference type="EMBL" id="ABX05548.1"/>
    </source>
</evidence>
<evidence type="ECO:0000256" key="8">
    <source>
        <dbReference type="ARBA" id="ARBA00022989"/>
    </source>
</evidence>
<dbReference type="Pfam" id="PF01435">
    <property type="entry name" value="Peptidase_M48"/>
    <property type="match status" value="1"/>
</dbReference>
<evidence type="ECO:0000256" key="3">
    <source>
        <dbReference type="ARBA" id="ARBA00022670"/>
    </source>
</evidence>
<evidence type="ECO:0000256" key="5">
    <source>
        <dbReference type="ARBA" id="ARBA00022723"/>
    </source>
</evidence>
<evidence type="ECO:0000256" key="12">
    <source>
        <dbReference type="SAM" id="Phobius"/>
    </source>
</evidence>
<dbReference type="InterPro" id="IPR001915">
    <property type="entry name" value="Peptidase_M48"/>
</dbReference>
<comment type="subcellular location">
    <subcellularLocation>
        <location evidence="1">Cell membrane</location>
        <topology evidence="1">Multi-pass membrane protein</topology>
    </subcellularLocation>
</comment>
<evidence type="ECO:0000256" key="1">
    <source>
        <dbReference type="ARBA" id="ARBA00004651"/>
    </source>
</evidence>
<reference evidence="14 15" key="1">
    <citation type="journal article" date="2011" name="Stand. Genomic Sci.">
        <title>Complete genome sequence of the filamentous gliding predatory bacterium Herpetosiphon aurantiacus type strain (114-95(T)).</title>
        <authorList>
            <person name="Kiss H."/>
            <person name="Nett M."/>
            <person name="Domin N."/>
            <person name="Martin K."/>
            <person name="Maresca J.A."/>
            <person name="Copeland A."/>
            <person name="Lapidus A."/>
            <person name="Lucas S."/>
            <person name="Berry K.W."/>
            <person name="Glavina Del Rio T."/>
            <person name="Dalin E."/>
            <person name="Tice H."/>
            <person name="Pitluck S."/>
            <person name="Richardson P."/>
            <person name="Bruce D."/>
            <person name="Goodwin L."/>
            <person name="Han C."/>
            <person name="Detter J.C."/>
            <person name="Schmutz J."/>
            <person name="Brettin T."/>
            <person name="Land M."/>
            <person name="Hauser L."/>
            <person name="Kyrpides N.C."/>
            <person name="Ivanova N."/>
            <person name="Goker M."/>
            <person name="Woyke T."/>
            <person name="Klenk H.P."/>
            <person name="Bryant D.A."/>
        </authorList>
    </citation>
    <scope>NUCLEOTIDE SEQUENCE [LARGE SCALE GENOMIC DNA]</scope>
    <source>
        <strain evidence="15">ATCC 23779 / DSM 785 / 114-95</strain>
    </source>
</reference>